<keyword evidence="3" id="KW-0067">ATP-binding</keyword>
<evidence type="ECO:0000259" key="6">
    <source>
        <dbReference type="PROSITE" id="PS51096"/>
    </source>
</evidence>
<dbReference type="Proteomes" id="UP000622687">
    <property type="component" value="Unassembled WGS sequence"/>
</dbReference>
<dbReference type="Pfam" id="PF00158">
    <property type="entry name" value="Sigma54_activat"/>
    <property type="match status" value="1"/>
</dbReference>
<dbReference type="PROSITE" id="PS51096">
    <property type="entry name" value="PTS_EIIA_TYPE_4"/>
    <property type="match status" value="1"/>
</dbReference>
<dbReference type="Gene3D" id="3.40.50.300">
    <property type="entry name" value="P-loop containing nucleotide triphosphate hydrolases"/>
    <property type="match status" value="1"/>
</dbReference>
<dbReference type="PROSITE" id="PS51372">
    <property type="entry name" value="PRD_2"/>
    <property type="match status" value="1"/>
</dbReference>
<organism evidence="8 9">
    <name type="scientific">Clostridium aciditolerans</name>
    <dbReference type="NCBI Taxonomy" id="339861"/>
    <lineage>
        <taxon>Bacteria</taxon>
        <taxon>Bacillati</taxon>
        <taxon>Bacillota</taxon>
        <taxon>Clostridia</taxon>
        <taxon>Eubacteriales</taxon>
        <taxon>Clostridiaceae</taxon>
        <taxon>Clostridium</taxon>
    </lineage>
</organism>
<keyword evidence="2" id="KW-0547">Nucleotide-binding</keyword>
<protein>
    <submittedName>
        <fullName evidence="8">Sigma 54-interacting transcriptional regulator</fullName>
    </submittedName>
</protein>
<dbReference type="Pfam" id="PF03610">
    <property type="entry name" value="EIIA-man"/>
    <property type="match status" value="1"/>
</dbReference>
<feature type="domain" description="PTS EIIA type-4" evidence="6">
    <location>
        <begin position="547"/>
        <end position="682"/>
    </location>
</feature>
<dbReference type="SUPFAM" id="SSF46785">
    <property type="entry name" value="Winged helix' DNA-binding domain"/>
    <property type="match status" value="1"/>
</dbReference>
<dbReference type="InterPro" id="IPR002078">
    <property type="entry name" value="Sigma_54_int"/>
</dbReference>
<dbReference type="EMBL" id="JAEEGB010000007">
    <property type="protein sequence ID" value="MBI6872557.1"/>
    <property type="molecule type" value="Genomic_DNA"/>
</dbReference>
<evidence type="ECO:0000313" key="9">
    <source>
        <dbReference type="Proteomes" id="UP000622687"/>
    </source>
</evidence>
<dbReference type="PROSITE" id="PS50045">
    <property type="entry name" value="SIGMA54_INTERACT_4"/>
    <property type="match status" value="1"/>
</dbReference>
<feature type="domain" description="Sigma-54 factor interaction" evidence="5">
    <location>
        <begin position="90"/>
        <end position="324"/>
    </location>
</feature>
<dbReference type="SUPFAM" id="SSF63520">
    <property type="entry name" value="PTS-regulatory domain, PRD"/>
    <property type="match status" value="1"/>
</dbReference>
<dbReference type="InterPro" id="IPR004701">
    <property type="entry name" value="PTS_EIIA_man-typ"/>
</dbReference>
<dbReference type="SUPFAM" id="SSF52794">
    <property type="entry name" value="PTS system IIB component-like"/>
    <property type="match status" value="1"/>
</dbReference>
<dbReference type="Gene3D" id="3.40.50.510">
    <property type="entry name" value="Phosphotransferase system, mannose-type IIA component"/>
    <property type="match status" value="1"/>
</dbReference>
<dbReference type="SUPFAM" id="SSF52540">
    <property type="entry name" value="P-loop containing nucleoside triphosphate hydrolases"/>
    <property type="match status" value="1"/>
</dbReference>
<dbReference type="PANTHER" id="PTHR32071">
    <property type="entry name" value="TRANSCRIPTIONAL REGULATORY PROTEIN"/>
    <property type="match status" value="1"/>
</dbReference>
<evidence type="ECO:0000256" key="4">
    <source>
        <dbReference type="ARBA" id="ARBA00023125"/>
    </source>
</evidence>
<dbReference type="GO" id="GO:0008982">
    <property type="term" value="F:protein-N(PI)-phosphohistidine-sugar phosphotransferase activity"/>
    <property type="evidence" value="ECO:0007669"/>
    <property type="project" value="InterPro"/>
</dbReference>
<dbReference type="PANTHER" id="PTHR32071:SF38">
    <property type="entry name" value="PSP OPERON TRANSCRIPTIONAL ACTIVATOR"/>
    <property type="match status" value="1"/>
</dbReference>
<dbReference type="Pfam" id="PF00874">
    <property type="entry name" value="PRD"/>
    <property type="match status" value="1"/>
</dbReference>
<proteinExistence type="predicted"/>
<keyword evidence="1" id="KW-0808">Transferase</keyword>
<comment type="caution">
    <text evidence="8">The sequence shown here is derived from an EMBL/GenBank/DDBJ whole genome shotgun (WGS) entry which is preliminary data.</text>
</comment>
<dbReference type="SUPFAM" id="SSF53062">
    <property type="entry name" value="PTS system fructose IIA component-like"/>
    <property type="match status" value="1"/>
</dbReference>
<evidence type="ECO:0000259" key="5">
    <source>
        <dbReference type="PROSITE" id="PS50045"/>
    </source>
</evidence>
<keyword evidence="4" id="KW-0238">DNA-binding</keyword>
<dbReference type="InterPro" id="IPR036390">
    <property type="entry name" value="WH_DNA-bd_sf"/>
</dbReference>
<reference evidence="8" key="1">
    <citation type="submission" date="2020-12" db="EMBL/GenBank/DDBJ databases">
        <title>Clostridium thailandense sp. nov., a novel acetogenic bacterium isolated from peat land soil in Thailand.</title>
        <authorList>
            <person name="Chaikitkaew S."/>
            <person name="Birkeland N.K."/>
        </authorList>
    </citation>
    <scope>NUCLEOTIDE SEQUENCE</scope>
    <source>
        <strain evidence="8">DSM 17425</strain>
    </source>
</reference>
<evidence type="ECO:0000256" key="1">
    <source>
        <dbReference type="ARBA" id="ARBA00022679"/>
    </source>
</evidence>
<dbReference type="InterPro" id="IPR003593">
    <property type="entry name" value="AAA+_ATPase"/>
</dbReference>
<evidence type="ECO:0000259" key="7">
    <source>
        <dbReference type="PROSITE" id="PS51372"/>
    </source>
</evidence>
<dbReference type="InterPro" id="IPR025662">
    <property type="entry name" value="Sigma_54_int_dom_ATP-bd_1"/>
</dbReference>
<name>A0A934HX19_9CLOT</name>
<accession>A0A934HX19</accession>
<feature type="domain" description="PRD" evidence="7">
    <location>
        <begin position="801"/>
        <end position="907"/>
    </location>
</feature>
<dbReference type="InterPro" id="IPR036095">
    <property type="entry name" value="PTS_EIIB-like_sf"/>
</dbReference>
<keyword evidence="9" id="KW-1185">Reference proteome</keyword>
<dbReference type="AlphaFoldDB" id="A0A934HX19"/>
<dbReference type="GO" id="GO:0003677">
    <property type="term" value="F:DNA binding"/>
    <property type="evidence" value="ECO:0007669"/>
    <property type="project" value="UniProtKB-KW"/>
</dbReference>
<sequence length="907" mass="104222">MLKNNKRRIEELLRSVTENHMENDDFKGITTEEISKILSIRRNLVSQYLNELVEENKAVKIKTRPVLFTYIINNKNTILNNESDDVFKDLVGYKGSLRDAVEKCKAAVFYPGKDMSVLLTGDSGVGKSYIASLIHKYAEKEGKIKANSPFIIFNCADYADNPELLSANLFGYIKGSFTGTDKEHLGALELADGGYLFLDEVHRLSAEGQEKLFVFMDKGVFKRLGESKAERRANVRFIFATTENPKEALLQTFRRRIPLEIHIPKLDKRPIDERITMIYKFFKDESSKINKDIYISRKIINFILSQKNGGNIGSLKNIVKLCCALAYKEQQAREVIKIDKIHSALHEENFNQNIKQYYFEDYMKVKREDKDISEINILEIDRYNRLNELIETVEYLCTEYQKHNISISELRKGLTIELNRSLDLIVYEQEDDKCNDLINNIYLETVDNTLKLIESTYGIKYYGNTSKILTKFLIYNRNNIISAKDEEDFRKVTRIKNILRREISKPLIISEKIINNLESNLDCELDIRIKVIIILYVFTMMSNESTLINAIIVAHGYSTASSIASVANQLYGEFIFEAFDMPMESSPIEVKNKIKNYISEINTSKGTIILVDMGSLVDINLELEKIIDGDLGIINNITTNIALDIAGRIINGQDVESMITGIEKSNPLMCKLIKVKGKKKAILTTCISGIGTAVKVRNLIRECIGNADIEVKEYDYASLNLKGKDDKVFSDYDVKLVISTTKLEIEGVKTILMHDLINDDYDDTLFDVLEDVTMDKNINNIKQDIIKMFSMDNLISRMTILNPRNIINEVESIILDYERILDKRFNVDLKITLYIHISIMIERIMLKQGLEFTEEESKNYESNNIKFVKISNSIFKAISNEYNFTIPVKEIYIIQSIIESKIGKLNF</sequence>
<dbReference type="GO" id="GO:0009401">
    <property type="term" value="P:phosphoenolpyruvate-dependent sugar phosphotransferase system"/>
    <property type="evidence" value="ECO:0007669"/>
    <property type="project" value="InterPro"/>
</dbReference>
<dbReference type="InterPro" id="IPR036634">
    <property type="entry name" value="PRD_sf"/>
</dbReference>
<dbReference type="GO" id="GO:0005524">
    <property type="term" value="F:ATP binding"/>
    <property type="evidence" value="ECO:0007669"/>
    <property type="project" value="UniProtKB-KW"/>
</dbReference>
<dbReference type="PROSITE" id="PS00675">
    <property type="entry name" value="SIGMA54_INTERACT_1"/>
    <property type="match status" value="1"/>
</dbReference>
<dbReference type="RefSeq" id="WP_211142060.1">
    <property type="nucleotide sequence ID" value="NZ_JAEEGB010000007.1"/>
</dbReference>
<dbReference type="InterPro" id="IPR027417">
    <property type="entry name" value="P-loop_NTPase"/>
</dbReference>
<dbReference type="Gene3D" id="1.10.1790.10">
    <property type="entry name" value="PRD domain"/>
    <property type="match status" value="1"/>
</dbReference>
<dbReference type="GO" id="GO:0006355">
    <property type="term" value="P:regulation of DNA-templated transcription"/>
    <property type="evidence" value="ECO:0007669"/>
    <property type="project" value="InterPro"/>
</dbReference>
<gene>
    <name evidence="8" type="ORF">I6U51_07505</name>
</gene>
<evidence type="ECO:0000313" key="8">
    <source>
        <dbReference type="EMBL" id="MBI6872557.1"/>
    </source>
</evidence>
<dbReference type="SMART" id="SM00382">
    <property type="entry name" value="AAA"/>
    <property type="match status" value="1"/>
</dbReference>
<dbReference type="GO" id="GO:0016020">
    <property type="term" value="C:membrane"/>
    <property type="evidence" value="ECO:0007669"/>
    <property type="project" value="InterPro"/>
</dbReference>
<dbReference type="InterPro" id="IPR011608">
    <property type="entry name" value="PRD"/>
</dbReference>
<dbReference type="InterPro" id="IPR036662">
    <property type="entry name" value="PTS_EIIA_man-typ_sf"/>
</dbReference>
<evidence type="ECO:0000256" key="3">
    <source>
        <dbReference type="ARBA" id="ARBA00022840"/>
    </source>
</evidence>
<dbReference type="CDD" id="cd00009">
    <property type="entry name" value="AAA"/>
    <property type="match status" value="1"/>
</dbReference>
<evidence type="ECO:0000256" key="2">
    <source>
        <dbReference type="ARBA" id="ARBA00022741"/>
    </source>
</evidence>